<accession>A0A2G9UEQ7</accession>
<name>A0A2G9UEQ7_TELCI</name>
<dbReference type="Proteomes" id="UP000230423">
    <property type="component" value="Unassembled WGS sequence"/>
</dbReference>
<sequence length="102" mass="11406">MLALVGGLAAGVVIYHYCKNPEVLKDFYFVYAAELDISGCHVPSHGAIIDPRTKSSRERERSVGGAGYDHHSSTKRYNINEQFKTVRYGPDAEHQHTVDIDK</sequence>
<evidence type="ECO:0000313" key="3">
    <source>
        <dbReference type="Proteomes" id="UP000230423"/>
    </source>
</evidence>
<feature type="region of interest" description="Disordered" evidence="1">
    <location>
        <begin position="47"/>
        <end position="74"/>
    </location>
</feature>
<dbReference type="AlphaFoldDB" id="A0A2G9UEQ7"/>
<reference evidence="2 3" key="1">
    <citation type="submission" date="2015-09" db="EMBL/GenBank/DDBJ databases">
        <title>Draft genome of the parasitic nematode Teladorsagia circumcincta isolate WARC Sus (inbred).</title>
        <authorList>
            <person name="Mitreva M."/>
        </authorList>
    </citation>
    <scope>NUCLEOTIDE SEQUENCE [LARGE SCALE GENOMIC DNA]</scope>
    <source>
        <strain evidence="2 3">S</strain>
    </source>
</reference>
<dbReference type="EMBL" id="KZ346954">
    <property type="protein sequence ID" value="PIO68734.1"/>
    <property type="molecule type" value="Genomic_DNA"/>
</dbReference>
<evidence type="ECO:0000313" key="2">
    <source>
        <dbReference type="EMBL" id="PIO68734.1"/>
    </source>
</evidence>
<protein>
    <submittedName>
        <fullName evidence="2">Uncharacterized protein</fullName>
    </submittedName>
</protein>
<proteinExistence type="predicted"/>
<evidence type="ECO:0000256" key="1">
    <source>
        <dbReference type="SAM" id="MobiDB-lite"/>
    </source>
</evidence>
<gene>
    <name evidence="2" type="ORF">TELCIR_09463</name>
</gene>
<organism evidence="2 3">
    <name type="scientific">Teladorsagia circumcincta</name>
    <name type="common">Brown stomach worm</name>
    <name type="synonym">Ostertagia circumcincta</name>
    <dbReference type="NCBI Taxonomy" id="45464"/>
    <lineage>
        <taxon>Eukaryota</taxon>
        <taxon>Metazoa</taxon>
        <taxon>Ecdysozoa</taxon>
        <taxon>Nematoda</taxon>
        <taxon>Chromadorea</taxon>
        <taxon>Rhabditida</taxon>
        <taxon>Rhabditina</taxon>
        <taxon>Rhabditomorpha</taxon>
        <taxon>Strongyloidea</taxon>
        <taxon>Trichostrongylidae</taxon>
        <taxon>Teladorsagia</taxon>
    </lineage>
</organism>
<feature type="compositionally biased region" description="Basic and acidic residues" evidence="1">
    <location>
        <begin position="51"/>
        <end position="72"/>
    </location>
</feature>
<keyword evidence="3" id="KW-1185">Reference proteome</keyword>